<gene>
    <name evidence="4" type="ORF">PAXINDRAFT_16196</name>
</gene>
<evidence type="ECO:0000256" key="2">
    <source>
        <dbReference type="ARBA" id="ARBA00022801"/>
    </source>
</evidence>
<organism evidence="4 5">
    <name type="scientific">Paxillus involutus ATCC 200175</name>
    <dbReference type="NCBI Taxonomy" id="664439"/>
    <lineage>
        <taxon>Eukaryota</taxon>
        <taxon>Fungi</taxon>
        <taxon>Dikarya</taxon>
        <taxon>Basidiomycota</taxon>
        <taxon>Agaricomycotina</taxon>
        <taxon>Agaricomycetes</taxon>
        <taxon>Agaricomycetidae</taxon>
        <taxon>Boletales</taxon>
        <taxon>Paxilineae</taxon>
        <taxon>Paxillaceae</taxon>
        <taxon>Paxillus</taxon>
    </lineage>
</organism>
<dbReference type="HOGENOM" id="CLU_003442_4_1_1"/>
<dbReference type="InterPro" id="IPR011682">
    <property type="entry name" value="Glyco_hydro_38_C"/>
</dbReference>
<evidence type="ECO:0000259" key="3">
    <source>
        <dbReference type="SMART" id="SM00872"/>
    </source>
</evidence>
<accession>A0A0C9SS03</accession>
<dbReference type="GO" id="GO:0000329">
    <property type="term" value="C:fungal-type vacuole membrane"/>
    <property type="evidence" value="ECO:0007669"/>
    <property type="project" value="TreeGrafter"/>
</dbReference>
<dbReference type="Pfam" id="PF07748">
    <property type="entry name" value="Glyco_hydro_38C"/>
    <property type="match status" value="1"/>
</dbReference>
<dbReference type="InterPro" id="IPR041147">
    <property type="entry name" value="GH38_C"/>
</dbReference>
<name>A0A0C9SS03_PAXIN</name>
<reference evidence="4 5" key="1">
    <citation type="submission" date="2014-06" db="EMBL/GenBank/DDBJ databases">
        <authorList>
            <consortium name="DOE Joint Genome Institute"/>
            <person name="Kuo A."/>
            <person name="Kohler A."/>
            <person name="Nagy L.G."/>
            <person name="Floudas D."/>
            <person name="Copeland A."/>
            <person name="Barry K.W."/>
            <person name="Cichocki N."/>
            <person name="Veneault-Fourrey C."/>
            <person name="LaButti K."/>
            <person name="Lindquist E.A."/>
            <person name="Lipzen A."/>
            <person name="Lundell T."/>
            <person name="Morin E."/>
            <person name="Murat C."/>
            <person name="Sun H."/>
            <person name="Tunlid A."/>
            <person name="Henrissat B."/>
            <person name="Grigoriev I.V."/>
            <person name="Hibbett D.S."/>
            <person name="Martin F."/>
            <person name="Nordberg H.P."/>
            <person name="Cantor M.N."/>
            <person name="Hua S.X."/>
        </authorList>
    </citation>
    <scope>NUCLEOTIDE SEQUENCE [LARGE SCALE GENOMIC DNA]</scope>
    <source>
        <strain evidence="4 5">ATCC 200175</strain>
    </source>
</reference>
<dbReference type="GO" id="GO:0009313">
    <property type="term" value="P:oligosaccharide catabolic process"/>
    <property type="evidence" value="ECO:0007669"/>
    <property type="project" value="TreeGrafter"/>
</dbReference>
<dbReference type="SMART" id="SM00872">
    <property type="entry name" value="Alpha-mann_mid"/>
    <property type="match status" value="1"/>
</dbReference>
<dbReference type="Proteomes" id="UP000053647">
    <property type="component" value="Unassembled WGS sequence"/>
</dbReference>
<keyword evidence="5" id="KW-1185">Reference proteome</keyword>
<keyword evidence="1" id="KW-0479">Metal-binding</keyword>
<dbReference type="PANTHER" id="PTHR46017:SF1">
    <property type="entry name" value="ALPHA-MANNOSIDASE 2C1"/>
    <property type="match status" value="1"/>
</dbReference>
<proteinExistence type="predicted"/>
<dbReference type="InterPro" id="IPR015341">
    <property type="entry name" value="Glyco_hydro_38_cen"/>
</dbReference>
<dbReference type="GO" id="GO:0006013">
    <property type="term" value="P:mannose metabolic process"/>
    <property type="evidence" value="ECO:0007669"/>
    <property type="project" value="InterPro"/>
</dbReference>
<dbReference type="Pfam" id="PF09261">
    <property type="entry name" value="Alpha-mann_mid"/>
    <property type="match status" value="1"/>
</dbReference>
<dbReference type="SUPFAM" id="SSF88688">
    <property type="entry name" value="Families 57/38 glycoside transferase middle domain"/>
    <property type="match status" value="1"/>
</dbReference>
<dbReference type="SUPFAM" id="SSF74650">
    <property type="entry name" value="Galactose mutarotase-like"/>
    <property type="match status" value="1"/>
</dbReference>
<evidence type="ECO:0000313" key="5">
    <source>
        <dbReference type="Proteomes" id="UP000053647"/>
    </source>
</evidence>
<feature type="domain" description="Glycoside hydrolase family 38 central" evidence="3">
    <location>
        <begin position="13"/>
        <end position="75"/>
    </location>
</feature>
<dbReference type="AlphaFoldDB" id="A0A0C9SS03"/>
<dbReference type="InterPro" id="IPR028995">
    <property type="entry name" value="Glyco_hydro_57/38_cen_sf"/>
</dbReference>
<dbReference type="Gene3D" id="2.70.98.30">
    <property type="entry name" value="Golgi alpha-mannosidase II, domain 4"/>
    <property type="match status" value="1"/>
</dbReference>
<dbReference type="GO" id="GO:0004559">
    <property type="term" value="F:alpha-mannosidase activity"/>
    <property type="evidence" value="ECO:0007669"/>
    <property type="project" value="InterPro"/>
</dbReference>
<dbReference type="InterPro" id="IPR037094">
    <property type="entry name" value="Glyco_hydro_38_cen_sf"/>
</dbReference>
<keyword evidence="2" id="KW-0378">Hydrolase</keyword>
<dbReference type="Pfam" id="PF17677">
    <property type="entry name" value="Glyco_hydro38C2"/>
    <property type="match status" value="1"/>
</dbReference>
<dbReference type="GO" id="GO:0030246">
    <property type="term" value="F:carbohydrate binding"/>
    <property type="evidence" value="ECO:0007669"/>
    <property type="project" value="InterPro"/>
</dbReference>
<evidence type="ECO:0000313" key="4">
    <source>
        <dbReference type="EMBL" id="KIJ10864.1"/>
    </source>
</evidence>
<dbReference type="InterPro" id="IPR011013">
    <property type="entry name" value="Gal_mutarotase_sf_dom"/>
</dbReference>
<protein>
    <submittedName>
        <fullName evidence="4">Unplaced genomic scaffold PAXINscaffold_72, whole genome shotgun sequence</fullName>
    </submittedName>
</protein>
<dbReference type="OrthoDB" id="10261055at2759"/>
<evidence type="ECO:0000256" key="1">
    <source>
        <dbReference type="ARBA" id="ARBA00022723"/>
    </source>
</evidence>
<dbReference type="PANTHER" id="PTHR46017">
    <property type="entry name" value="ALPHA-MANNOSIDASE 2C1"/>
    <property type="match status" value="1"/>
</dbReference>
<reference evidence="5" key="2">
    <citation type="submission" date="2015-01" db="EMBL/GenBank/DDBJ databases">
        <title>Evolutionary Origins and Diversification of the Mycorrhizal Mutualists.</title>
        <authorList>
            <consortium name="DOE Joint Genome Institute"/>
            <consortium name="Mycorrhizal Genomics Consortium"/>
            <person name="Kohler A."/>
            <person name="Kuo A."/>
            <person name="Nagy L.G."/>
            <person name="Floudas D."/>
            <person name="Copeland A."/>
            <person name="Barry K.W."/>
            <person name="Cichocki N."/>
            <person name="Veneault-Fourrey C."/>
            <person name="LaButti K."/>
            <person name="Lindquist E.A."/>
            <person name="Lipzen A."/>
            <person name="Lundell T."/>
            <person name="Morin E."/>
            <person name="Murat C."/>
            <person name="Riley R."/>
            <person name="Ohm R."/>
            <person name="Sun H."/>
            <person name="Tunlid A."/>
            <person name="Henrissat B."/>
            <person name="Grigoriev I.V."/>
            <person name="Hibbett D.S."/>
            <person name="Martin F."/>
        </authorList>
    </citation>
    <scope>NUCLEOTIDE SEQUENCE [LARGE SCALE GENOMIC DNA]</scope>
    <source>
        <strain evidence="5">ATCC 200175</strain>
    </source>
</reference>
<sequence length="576" mass="63687">MSRCGPSPFIFPSQAEVFHQRLASLATLFQPKGRSYVYPKATIDDCWEKVLLNQFHDVLPGSAIGMVYDDAEQLYSEVCKDCQALLEEAFGVLLSGSVSLLGDVPSSQPFDLVAVNTTPFPRRDVIKIPVSAVSQSLIPQPVQTSADGKHAYVLLQAQENEMIARPTVLSADYMPASVYTNSSDHFVLRNQNMQLTISQGRITSLYDVQLGRELLPKGSTGGLVIFEDRPNYWDAWDVEIHHLETPTCLEFSGVHVIAEGPLRASVQTQVKYGKSTIDVTISLDAFNATTKDNSRPLFVFDAEVDWHERHKFLKFELPLAINNTVATYESQFGWVQRPTHKNTTIDVAKFGVCSHKYTNLSKYGYGVAFLSESKYGFVCEGNVLHISLLRAATGPDAEQDQGESIILYSRLGMAYMCSFLESDVPMAAYVFNSPLHLRAVPQATAASPLVSKLPFWLEGSSNVFLETIKCGEDDDFGVNGTTKTVVLRLYEAFGGHGHVELRVAQDVPVVNAYTTNLLEDHKSELALAQGTNRDFILKLDFRGFEVKTVKLVLAGGKSDSLTAVKRDSWVTVGEDQ</sequence>
<dbReference type="FunFam" id="1.20.1270.50:FF:000004">
    <property type="entry name" value="alpha-mannosidase 2C1 isoform X1"/>
    <property type="match status" value="1"/>
</dbReference>
<dbReference type="Gene3D" id="1.20.1270.50">
    <property type="entry name" value="Glycoside hydrolase family 38, central domain"/>
    <property type="match status" value="1"/>
</dbReference>
<dbReference type="GO" id="GO:0046872">
    <property type="term" value="F:metal ion binding"/>
    <property type="evidence" value="ECO:0007669"/>
    <property type="project" value="UniProtKB-KW"/>
</dbReference>
<dbReference type="EMBL" id="KN819394">
    <property type="protein sequence ID" value="KIJ10864.1"/>
    <property type="molecule type" value="Genomic_DNA"/>
</dbReference>